<proteinExistence type="inferred from homology"/>
<evidence type="ECO:0000313" key="4">
    <source>
        <dbReference type="EMBL" id="EFG26539.1"/>
    </source>
</evidence>
<dbReference type="InterPro" id="IPR038482">
    <property type="entry name" value="Tp34-type_sf"/>
</dbReference>
<name>W5IHP1_SCAIO</name>
<dbReference type="EMBL" id="ADCX01000002">
    <property type="protein sequence ID" value="EFG26539.1"/>
    <property type="molecule type" value="Genomic_DNA"/>
</dbReference>
<dbReference type="eggNOG" id="COG3470">
    <property type="taxonomic scope" value="Bacteria"/>
</dbReference>
<dbReference type="HOGENOM" id="CLU_100963_0_0_11"/>
<sequence>MKEDKKNRLVSGLKKTLTAATSLICAAVLTVTVAACGVSQGGNRASGSAGNSSTLSSSQAGGTKGFEEYPIGHDQEIGPLNVAMVYFQPVDMEPAGTGLSAAESSFHLEADIHALANNKLGYSKGEYVPDLTVQYAIVDRASGKTAASGTFMQMNAADGPHYGGNVKLDKAGQYTLTLTIHSPAEKGWALHVDKETGVTGRFWTTPLKVSFNWNYTPHKW</sequence>
<dbReference type="InterPro" id="IPR018470">
    <property type="entry name" value="Metal-bd_Tp34-typ"/>
</dbReference>
<feature type="compositionally biased region" description="Low complexity" evidence="3">
    <location>
        <begin position="42"/>
        <end position="61"/>
    </location>
</feature>
<dbReference type="Gene3D" id="2.60.40.2480">
    <property type="entry name" value="Periplasmic metal-binding protein Tp34-type"/>
    <property type="match status" value="1"/>
</dbReference>
<comment type="caution">
    <text evidence="4">The sequence shown here is derived from an EMBL/GenBank/DDBJ whole genome shotgun (WGS) entry which is preliminary data.</text>
</comment>
<keyword evidence="2" id="KW-0732">Signal</keyword>
<evidence type="ECO:0000256" key="2">
    <source>
        <dbReference type="ARBA" id="ARBA00022729"/>
    </source>
</evidence>
<dbReference type="Proteomes" id="UP000005777">
    <property type="component" value="Unassembled WGS sequence"/>
</dbReference>
<dbReference type="Pfam" id="PF10634">
    <property type="entry name" value="Iron_transport"/>
    <property type="match status" value="1"/>
</dbReference>
<accession>W5IHP1</accession>
<reference evidence="4 5" key="1">
    <citation type="submission" date="2012-01" db="EMBL/GenBank/DDBJ databases">
        <title>The Genome Sequence of Scardovia inopinata F0304.</title>
        <authorList>
            <consortium name="The Broad Institute Genome Sequencing Platform"/>
            <person name="Ward D."/>
            <person name="Earl A."/>
            <person name="Feldgarden M."/>
            <person name="Gevers D."/>
            <person name="Young S."/>
            <person name="Zeng Q."/>
            <person name="Koehrsen M."/>
            <person name="Alvarado L."/>
            <person name="Berlin A.M."/>
            <person name="Borenstein D."/>
            <person name="Chapman S.B."/>
            <person name="Chen Z."/>
            <person name="Engels R."/>
            <person name="Freedman E."/>
            <person name="Gellesch M."/>
            <person name="Goldberg J."/>
            <person name="Griggs A."/>
            <person name="Gujja S."/>
            <person name="Heilman E.R."/>
            <person name="Heiman D.I."/>
            <person name="Hepburn T.A."/>
            <person name="Howarth C."/>
            <person name="Jen D."/>
            <person name="Larson L."/>
            <person name="Mehta T."/>
            <person name="Park D."/>
            <person name="Pearson M."/>
            <person name="Richards J."/>
            <person name="Roberts A."/>
            <person name="Saif S."/>
            <person name="Shea T.D."/>
            <person name="Shenoy N."/>
            <person name="Sisk P."/>
            <person name="Stolte C."/>
            <person name="Sykes S.N."/>
            <person name="Walk T."/>
            <person name="White J."/>
            <person name="Yandava C."/>
            <person name="Izard J."/>
            <person name="Baranova O.V."/>
            <person name="Blanton J.M."/>
            <person name="Tanner A.C."/>
            <person name="Dewhirst F."/>
            <person name="Haas B."/>
            <person name="Nusbaum C."/>
            <person name="Birren B."/>
        </authorList>
    </citation>
    <scope>NUCLEOTIDE SEQUENCE [LARGE SCALE GENOMIC DNA]</scope>
    <source>
        <strain evidence="4 5">F0304</strain>
    </source>
</reference>
<comment type="similarity">
    <text evidence="1">Belongs to the UPF0423 family.</text>
</comment>
<keyword evidence="5" id="KW-1185">Reference proteome</keyword>
<feature type="region of interest" description="Disordered" evidence="3">
    <location>
        <begin position="42"/>
        <end position="70"/>
    </location>
</feature>
<dbReference type="RefSeq" id="WP_006292500.1">
    <property type="nucleotide sequence ID" value="NZ_GG770225.1"/>
</dbReference>
<dbReference type="AlphaFoldDB" id="W5IHP1"/>
<organism evidence="4 5">
    <name type="scientific">Scardovia inopinata F0304</name>
    <dbReference type="NCBI Taxonomy" id="641146"/>
    <lineage>
        <taxon>Bacteria</taxon>
        <taxon>Bacillati</taxon>
        <taxon>Actinomycetota</taxon>
        <taxon>Actinomycetes</taxon>
        <taxon>Bifidobacteriales</taxon>
        <taxon>Bifidobacteriaceae</taxon>
        <taxon>Scardovia</taxon>
    </lineage>
</organism>
<protein>
    <recommendedName>
        <fullName evidence="6">Amino acid ABC transporter substrate-binding protein</fullName>
    </recommendedName>
</protein>
<evidence type="ECO:0008006" key="6">
    <source>
        <dbReference type="Google" id="ProtNLM"/>
    </source>
</evidence>
<gene>
    <name evidence="4" type="ORF">HMPREF9020_00158</name>
</gene>
<evidence type="ECO:0000256" key="3">
    <source>
        <dbReference type="SAM" id="MobiDB-lite"/>
    </source>
</evidence>
<evidence type="ECO:0000256" key="1">
    <source>
        <dbReference type="ARBA" id="ARBA00010013"/>
    </source>
</evidence>
<evidence type="ECO:0000313" key="5">
    <source>
        <dbReference type="Proteomes" id="UP000005777"/>
    </source>
</evidence>